<dbReference type="Proteomes" id="UP001055811">
    <property type="component" value="Linkage Group LG06"/>
</dbReference>
<name>A0ACB9BQK5_CICIN</name>
<reference evidence="1 2" key="2">
    <citation type="journal article" date="2022" name="Mol. Ecol. Resour.">
        <title>The genomes of chicory, endive, great burdock and yacon provide insights into Asteraceae paleo-polyploidization history and plant inulin production.</title>
        <authorList>
            <person name="Fan W."/>
            <person name="Wang S."/>
            <person name="Wang H."/>
            <person name="Wang A."/>
            <person name="Jiang F."/>
            <person name="Liu H."/>
            <person name="Zhao H."/>
            <person name="Xu D."/>
            <person name="Zhang Y."/>
        </authorList>
    </citation>
    <scope>NUCLEOTIDE SEQUENCE [LARGE SCALE GENOMIC DNA]</scope>
    <source>
        <strain evidence="2">cv. Punajuju</strain>
        <tissue evidence="1">Leaves</tissue>
    </source>
</reference>
<reference evidence="2" key="1">
    <citation type="journal article" date="2022" name="Mol. Ecol. Resour.">
        <title>The genomes of chicory, endive, great burdock and yacon provide insights into Asteraceae palaeo-polyploidization history and plant inulin production.</title>
        <authorList>
            <person name="Fan W."/>
            <person name="Wang S."/>
            <person name="Wang H."/>
            <person name="Wang A."/>
            <person name="Jiang F."/>
            <person name="Liu H."/>
            <person name="Zhao H."/>
            <person name="Xu D."/>
            <person name="Zhang Y."/>
        </authorList>
    </citation>
    <scope>NUCLEOTIDE SEQUENCE [LARGE SCALE GENOMIC DNA]</scope>
    <source>
        <strain evidence="2">cv. Punajuju</strain>
    </source>
</reference>
<evidence type="ECO:0000313" key="1">
    <source>
        <dbReference type="EMBL" id="KAI3724318.1"/>
    </source>
</evidence>
<protein>
    <submittedName>
        <fullName evidence="1">Uncharacterized protein</fullName>
    </submittedName>
</protein>
<proteinExistence type="predicted"/>
<organism evidence="1 2">
    <name type="scientific">Cichorium intybus</name>
    <name type="common">Chicory</name>
    <dbReference type="NCBI Taxonomy" id="13427"/>
    <lineage>
        <taxon>Eukaryota</taxon>
        <taxon>Viridiplantae</taxon>
        <taxon>Streptophyta</taxon>
        <taxon>Embryophyta</taxon>
        <taxon>Tracheophyta</taxon>
        <taxon>Spermatophyta</taxon>
        <taxon>Magnoliopsida</taxon>
        <taxon>eudicotyledons</taxon>
        <taxon>Gunneridae</taxon>
        <taxon>Pentapetalae</taxon>
        <taxon>asterids</taxon>
        <taxon>campanulids</taxon>
        <taxon>Asterales</taxon>
        <taxon>Asteraceae</taxon>
        <taxon>Cichorioideae</taxon>
        <taxon>Cichorieae</taxon>
        <taxon>Cichoriinae</taxon>
        <taxon>Cichorium</taxon>
    </lineage>
</organism>
<dbReference type="EMBL" id="CM042014">
    <property type="protein sequence ID" value="KAI3724318.1"/>
    <property type="molecule type" value="Genomic_DNA"/>
</dbReference>
<evidence type="ECO:0000313" key="2">
    <source>
        <dbReference type="Proteomes" id="UP001055811"/>
    </source>
</evidence>
<gene>
    <name evidence="1" type="ORF">L2E82_36090</name>
</gene>
<sequence length="223" mass="25887">MTILIAQHHFLYLYAIGEWRKEKEENAAALIFKEVIERDNKEGTWCRALVWVVVLCGGVAARSGGWGRVRRKREREEREWFRFDYKTLIAFLGGYCAMIATLLQFMESMLPDEPSPMETHGPFMIILTGAFGMTISASGILFYTMNDLLSPTYEMILYGFFWISMILSCLSFGIVILIPKQLEWVGYTILFVFFVVIVWLYLKGLPRLPEKKYEDNTEALEMV</sequence>
<accession>A0ACB9BQK5</accession>
<keyword evidence="2" id="KW-1185">Reference proteome</keyword>
<comment type="caution">
    <text evidence="1">The sequence shown here is derived from an EMBL/GenBank/DDBJ whole genome shotgun (WGS) entry which is preliminary data.</text>
</comment>